<evidence type="ECO:0000256" key="1">
    <source>
        <dbReference type="SAM" id="MobiDB-lite"/>
    </source>
</evidence>
<gene>
    <name evidence="2" type="ORF">MMEN_LOCUS13050</name>
</gene>
<keyword evidence="3" id="KW-1185">Reference proteome</keyword>
<dbReference type="Proteomes" id="UP000677803">
    <property type="component" value="Unassembled WGS sequence"/>
</dbReference>
<feature type="region of interest" description="Disordered" evidence="1">
    <location>
        <begin position="17"/>
        <end position="48"/>
    </location>
</feature>
<proteinExistence type="predicted"/>
<protein>
    <submittedName>
        <fullName evidence="2">(Atlantic silverside) hypothetical protein</fullName>
    </submittedName>
</protein>
<comment type="caution">
    <text evidence="2">The sequence shown here is derived from an EMBL/GenBank/DDBJ whole genome shotgun (WGS) entry which is preliminary data.</text>
</comment>
<organism evidence="2 3">
    <name type="scientific">Menidia menidia</name>
    <name type="common">Atlantic silverside</name>
    <dbReference type="NCBI Taxonomy" id="238744"/>
    <lineage>
        <taxon>Eukaryota</taxon>
        <taxon>Metazoa</taxon>
        <taxon>Chordata</taxon>
        <taxon>Craniata</taxon>
        <taxon>Vertebrata</taxon>
        <taxon>Euteleostomi</taxon>
        <taxon>Actinopterygii</taxon>
        <taxon>Neopterygii</taxon>
        <taxon>Teleostei</taxon>
        <taxon>Neoteleostei</taxon>
        <taxon>Acanthomorphata</taxon>
        <taxon>Ovalentaria</taxon>
        <taxon>Atherinomorphae</taxon>
        <taxon>Atheriniformes</taxon>
        <taxon>Atherinopsidae</taxon>
        <taxon>Menidiinae</taxon>
        <taxon>Menidia</taxon>
    </lineage>
</organism>
<sequence>MCPAEFFILNVTQAADGEHPDLTGYTPGRGTASSAGHSPEGGQGGLTRGRPGLVVVAVAVLLLYPVYRGARAIKSFWLSRKIKQRAPPGRAGARLK</sequence>
<evidence type="ECO:0000313" key="3">
    <source>
        <dbReference type="Proteomes" id="UP000677803"/>
    </source>
</evidence>
<evidence type="ECO:0000313" key="2">
    <source>
        <dbReference type="EMBL" id="CAG5929425.1"/>
    </source>
</evidence>
<dbReference type="EMBL" id="CAJRST010014446">
    <property type="protein sequence ID" value="CAG5929425.1"/>
    <property type="molecule type" value="Genomic_DNA"/>
</dbReference>
<reference evidence="2" key="1">
    <citation type="submission" date="2021-05" db="EMBL/GenBank/DDBJ databases">
        <authorList>
            <person name="Tigano A."/>
        </authorList>
    </citation>
    <scope>NUCLEOTIDE SEQUENCE</scope>
</reference>
<name>A0A8S4B586_9TELE</name>
<accession>A0A8S4B586</accession>
<dbReference type="AlphaFoldDB" id="A0A8S4B586"/>